<dbReference type="Gene3D" id="1.10.443.10">
    <property type="entry name" value="Intergrase catalytic core"/>
    <property type="match status" value="1"/>
</dbReference>
<dbReference type="AlphaFoldDB" id="A0A120FIR8"/>
<dbReference type="EMBL" id="LNCD01000101">
    <property type="protein sequence ID" value="KWV47972.1"/>
    <property type="molecule type" value="Genomic_DNA"/>
</dbReference>
<keyword evidence="3" id="KW-1185">Reference proteome</keyword>
<dbReference type="Proteomes" id="UP000068164">
    <property type="component" value="Unassembled WGS sequence"/>
</dbReference>
<organism evidence="2 3">
    <name type="scientific">Rhizobium altiplani</name>
    <dbReference type="NCBI Taxonomy" id="1864509"/>
    <lineage>
        <taxon>Bacteria</taxon>
        <taxon>Pseudomonadati</taxon>
        <taxon>Pseudomonadota</taxon>
        <taxon>Alphaproteobacteria</taxon>
        <taxon>Hyphomicrobiales</taxon>
        <taxon>Rhizobiaceae</taxon>
        <taxon>Rhizobium/Agrobacterium group</taxon>
        <taxon>Rhizobium</taxon>
    </lineage>
</organism>
<proteinExistence type="predicted"/>
<evidence type="ECO:0000256" key="1">
    <source>
        <dbReference type="ARBA" id="ARBA00023172"/>
    </source>
</evidence>
<reference evidence="2 3" key="1">
    <citation type="submission" date="2015-11" db="EMBL/GenBank/DDBJ databases">
        <title>Draft Genome Sequence of the Strain BR 10423 (Rhizobium sp.) isolated from nodules of Mimosa pudica.</title>
        <authorList>
            <person name="Barauna A.C."/>
            <person name="Zilli J.E."/>
            <person name="Simoes-Araujo J.L."/>
            <person name="Reis V.M."/>
            <person name="James E.K."/>
            <person name="Reis F.B.Jr."/>
            <person name="Rouws L.F."/>
            <person name="Passos S.R."/>
            <person name="Gois S.R."/>
        </authorList>
    </citation>
    <scope>NUCLEOTIDE SEQUENCE [LARGE SCALE GENOMIC DNA]</scope>
    <source>
        <strain evidence="2 3">BR10423</strain>
    </source>
</reference>
<evidence type="ECO:0000313" key="3">
    <source>
        <dbReference type="Proteomes" id="UP000068164"/>
    </source>
</evidence>
<dbReference type="GO" id="GO:0003677">
    <property type="term" value="F:DNA binding"/>
    <property type="evidence" value="ECO:0007669"/>
    <property type="project" value="InterPro"/>
</dbReference>
<protein>
    <recommendedName>
        <fullName evidence="4">Tyr recombinase domain-containing protein</fullName>
    </recommendedName>
</protein>
<dbReference type="SUPFAM" id="SSF56349">
    <property type="entry name" value="DNA breaking-rejoining enzymes"/>
    <property type="match status" value="1"/>
</dbReference>
<sequence length="162" mass="17740">MKSSLLARDHIVDRACHCLFRHRRSAEPPVDQLPQGFRLSRVAMAGLEPRDFSSHGLRSGYLTEAANRGVPLPEAMEQSRQQSRRAITTTRRGAAGAPPACSRTTTNTKMTFDWALKDLLNQLIRHLPACLSLDAKADSSGDGSEALASFLASPFGFSCFRP</sequence>
<gene>
    <name evidence="2" type="ORF">AS026_12955</name>
</gene>
<name>A0A120FIR8_9HYPH</name>
<dbReference type="GO" id="GO:0006310">
    <property type="term" value="P:DNA recombination"/>
    <property type="evidence" value="ECO:0007669"/>
    <property type="project" value="UniProtKB-KW"/>
</dbReference>
<evidence type="ECO:0008006" key="4">
    <source>
        <dbReference type="Google" id="ProtNLM"/>
    </source>
</evidence>
<dbReference type="GO" id="GO:0015074">
    <property type="term" value="P:DNA integration"/>
    <property type="evidence" value="ECO:0007669"/>
    <property type="project" value="InterPro"/>
</dbReference>
<accession>A0A120FIR8</accession>
<comment type="caution">
    <text evidence="2">The sequence shown here is derived from an EMBL/GenBank/DDBJ whole genome shotgun (WGS) entry which is preliminary data.</text>
</comment>
<evidence type="ECO:0000313" key="2">
    <source>
        <dbReference type="EMBL" id="KWV47972.1"/>
    </source>
</evidence>
<dbReference type="InterPro" id="IPR013762">
    <property type="entry name" value="Integrase-like_cat_sf"/>
</dbReference>
<keyword evidence="1" id="KW-0233">DNA recombination</keyword>
<dbReference type="InterPro" id="IPR011010">
    <property type="entry name" value="DNA_brk_join_enz"/>
</dbReference>